<evidence type="ECO:0000313" key="1">
    <source>
        <dbReference type="EMBL" id="ACE03612.1"/>
    </source>
</evidence>
<dbReference type="HOGENOM" id="CLU_2492213_0_0_10"/>
<gene>
    <name evidence="1" type="ordered locus">Cphamn1_0654</name>
</gene>
<reference evidence="1" key="1">
    <citation type="submission" date="2008-06" db="EMBL/GenBank/DDBJ databases">
        <title>Complete sequence of Chlorobium phaeobacteroides BS1.</title>
        <authorList>
            <consortium name="US DOE Joint Genome Institute"/>
            <person name="Lucas S."/>
            <person name="Copeland A."/>
            <person name="Lapidus A."/>
            <person name="Glavina del Rio T."/>
            <person name="Dalin E."/>
            <person name="Tice H."/>
            <person name="Bruce D."/>
            <person name="Goodwin L."/>
            <person name="Pitluck S."/>
            <person name="Schmutz J."/>
            <person name="Larimer F."/>
            <person name="Land M."/>
            <person name="Hauser L."/>
            <person name="Kyrpides N."/>
            <person name="Ovchinnikova G."/>
            <person name="Li T."/>
            <person name="Liu Z."/>
            <person name="Zhao F."/>
            <person name="Overmann J."/>
            <person name="Bryant D.A."/>
            <person name="Richardson P."/>
        </authorList>
    </citation>
    <scope>NUCLEOTIDE SEQUENCE [LARGE SCALE GENOMIC DNA]</scope>
    <source>
        <strain evidence="1">BS1</strain>
    </source>
</reference>
<dbReference type="KEGG" id="cpb:Cphamn1_0654"/>
<dbReference type="EMBL" id="CP001101">
    <property type="protein sequence ID" value="ACE03612.1"/>
    <property type="molecule type" value="Genomic_DNA"/>
</dbReference>
<name>B3EN82_CHLPB</name>
<proteinExistence type="predicted"/>
<organism evidence="1">
    <name type="scientific">Chlorobium phaeobacteroides (strain BS1)</name>
    <dbReference type="NCBI Taxonomy" id="331678"/>
    <lineage>
        <taxon>Bacteria</taxon>
        <taxon>Pseudomonadati</taxon>
        <taxon>Chlorobiota</taxon>
        <taxon>Chlorobiia</taxon>
        <taxon>Chlorobiales</taxon>
        <taxon>Chlorobiaceae</taxon>
        <taxon>Chlorobium/Pelodictyon group</taxon>
        <taxon>Chlorobium</taxon>
    </lineage>
</organism>
<dbReference type="AlphaFoldDB" id="B3EN82"/>
<sequence>MLTLFTAGMLIPVDLLQSFLEIAFSSAVHFRLVPVDTEVFGDIVLMQAILNQWRQGPHKQQKIEGTYEYACTLLYTHTFLYHKRLS</sequence>
<protein>
    <submittedName>
        <fullName evidence="1">Uncharacterized protein</fullName>
    </submittedName>
</protein>
<accession>B3EN82</accession>